<dbReference type="EMBL" id="NIGF01000003">
    <property type="protein sequence ID" value="PQV64923.1"/>
    <property type="molecule type" value="Genomic_DNA"/>
</dbReference>
<evidence type="ECO:0000256" key="1">
    <source>
        <dbReference type="SAM" id="MobiDB-lite"/>
    </source>
</evidence>
<evidence type="ECO:0000313" key="4">
    <source>
        <dbReference type="Proteomes" id="UP000237684"/>
    </source>
</evidence>
<keyword evidence="4" id="KW-1185">Reference proteome</keyword>
<dbReference type="InParanoid" id="A0A2S8SVV7"/>
<proteinExistence type="predicted"/>
<evidence type="ECO:0000313" key="3">
    <source>
        <dbReference type="EMBL" id="PQV64923.1"/>
    </source>
</evidence>
<keyword evidence="2" id="KW-0812">Transmembrane</keyword>
<protein>
    <submittedName>
        <fullName evidence="3">Prepilin-type N-terminal cleavage/methylation domain-containing protein</fullName>
    </submittedName>
</protein>
<feature type="region of interest" description="Disordered" evidence="1">
    <location>
        <begin position="131"/>
        <end position="158"/>
    </location>
</feature>
<dbReference type="InterPro" id="IPR012902">
    <property type="entry name" value="N_methyl_site"/>
</dbReference>
<evidence type="ECO:0000256" key="2">
    <source>
        <dbReference type="SAM" id="Phobius"/>
    </source>
</evidence>
<dbReference type="AlphaFoldDB" id="A0A2S8SVV7"/>
<dbReference type="NCBIfam" id="TIGR02532">
    <property type="entry name" value="IV_pilin_GFxxxE"/>
    <property type="match status" value="1"/>
</dbReference>
<comment type="caution">
    <text evidence="3">The sequence shown here is derived from an EMBL/GenBank/DDBJ whole genome shotgun (WGS) entry which is preliminary data.</text>
</comment>
<gene>
    <name evidence="3" type="ORF">B1R32_103190</name>
</gene>
<feature type="compositionally biased region" description="Polar residues" evidence="1">
    <location>
        <begin position="137"/>
        <end position="158"/>
    </location>
</feature>
<keyword evidence="2" id="KW-0472">Membrane</keyword>
<dbReference type="Pfam" id="PF07963">
    <property type="entry name" value="N_methyl"/>
    <property type="match status" value="1"/>
</dbReference>
<reference evidence="3 4" key="1">
    <citation type="journal article" date="2018" name="Syst. Appl. Microbiol.">
        <title>Abditibacterium utsteinense sp. nov., the first cultivated member of candidate phylum FBP, isolated from ice-free Antarctic soil samples.</title>
        <authorList>
            <person name="Tahon G."/>
            <person name="Tytgat B."/>
            <person name="Lebbe L."/>
            <person name="Carlier A."/>
            <person name="Willems A."/>
        </authorList>
    </citation>
    <scope>NUCLEOTIDE SEQUENCE [LARGE SCALE GENOMIC DNA]</scope>
    <source>
        <strain evidence="3 4">LMG 29911</strain>
    </source>
</reference>
<feature type="transmembrane region" description="Helical" evidence="2">
    <location>
        <begin position="21"/>
        <end position="43"/>
    </location>
</feature>
<accession>A0A2S8SVV7</accession>
<sequence>MKITPTYLGKPRQCSTPRRGGFTLVEILVAVGIMALLLAIILVPLRLGFETYHIGTARSGVQQEAQLTMQQIGKDLSRASFIFPNSRIPGISDNTSDSTSGCSLRSYPSDGSGVATDWKYLPYVKSETAPAAGANTDPANSASGIGITNQSSTPRSTANSTRIDMLFLRRNPTSTFPAQTGEDYVVTYYPRRVNINQPYDSIDNPIVLFRAQYPYRYYYSTASSPTTAGFAKFPATPTAPTTSTTPLNAEVDWSQYPTLGSSSSNADVNRNFLWITHNYYGEANLEPLTRDEISPAIPAAQIVPRSHALAIPRGMQLVAPKANTTDSGAYMPELSFVESSTSGNRIDRVTVNMTLAQYDQIGAASVNGQGKAQRVAVSQTFDLPNAGCSK</sequence>
<name>A0A2S8SVV7_9BACT</name>
<dbReference type="RefSeq" id="WP_105482795.1">
    <property type="nucleotide sequence ID" value="NZ_NIGF01000003.1"/>
</dbReference>
<keyword evidence="2" id="KW-1133">Transmembrane helix</keyword>
<organism evidence="3 4">
    <name type="scientific">Abditibacterium utsteinense</name>
    <dbReference type="NCBI Taxonomy" id="1960156"/>
    <lineage>
        <taxon>Bacteria</taxon>
        <taxon>Pseudomonadati</taxon>
        <taxon>Abditibacteriota</taxon>
        <taxon>Abditibacteriia</taxon>
        <taxon>Abditibacteriales</taxon>
        <taxon>Abditibacteriaceae</taxon>
        <taxon>Abditibacterium</taxon>
    </lineage>
</organism>
<dbReference type="Proteomes" id="UP000237684">
    <property type="component" value="Unassembled WGS sequence"/>
</dbReference>
<dbReference type="PROSITE" id="PS00409">
    <property type="entry name" value="PROKAR_NTER_METHYL"/>
    <property type="match status" value="1"/>
</dbReference>